<evidence type="ECO:0000256" key="1">
    <source>
        <dbReference type="ARBA" id="ARBA00010982"/>
    </source>
</evidence>
<evidence type="ECO:0000256" key="5">
    <source>
        <dbReference type="RuleBase" id="RU003557"/>
    </source>
</evidence>
<dbReference type="EMBL" id="FR695877">
    <property type="protein sequence ID" value="CBX31287.1"/>
    <property type="molecule type" value="Genomic_DNA"/>
</dbReference>
<accession>E1YJ33</accession>
<dbReference type="InterPro" id="IPR002155">
    <property type="entry name" value="Thiolase"/>
</dbReference>
<dbReference type="InterPro" id="IPR020616">
    <property type="entry name" value="Thiolase_N"/>
</dbReference>
<evidence type="ECO:0000256" key="3">
    <source>
        <dbReference type="ARBA" id="ARBA00023315"/>
    </source>
</evidence>
<evidence type="ECO:0000313" key="8">
    <source>
        <dbReference type="EMBL" id="CBX31287.1"/>
    </source>
</evidence>
<name>E1YJ33_9BACT</name>
<dbReference type="InterPro" id="IPR020613">
    <property type="entry name" value="Thiolase_CS"/>
</dbReference>
<feature type="active site" description="Proton acceptor" evidence="4">
    <location>
        <position position="363"/>
    </location>
</feature>
<evidence type="ECO:0000259" key="6">
    <source>
        <dbReference type="Pfam" id="PF00108"/>
    </source>
</evidence>
<dbReference type="SUPFAM" id="SSF53901">
    <property type="entry name" value="Thiolase-like"/>
    <property type="match status" value="2"/>
</dbReference>
<dbReference type="PROSITE" id="PS00098">
    <property type="entry name" value="THIOLASE_1"/>
    <property type="match status" value="1"/>
</dbReference>
<feature type="active site" description="Acyl-thioester intermediate" evidence="4">
    <location>
        <position position="104"/>
    </location>
</feature>
<gene>
    <name evidence="8" type="ORF">N47_E47990</name>
</gene>
<feature type="active site" description="Proton acceptor" evidence="4">
    <location>
        <position position="393"/>
    </location>
</feature>
<dbReference type="Pfam" id="PF02803">
    <property type="entry name" value="Thiolase_C"/>
    <property type="match status" value="1"/>
</dbReference>
<dbReference type="InterPro" id="IPR020617">
    <property type="entry name" value="Thiolase_C"/>
</dbReference>
<keyword evidence="2 5" id="KW-0808">Transferase</keyword>
<evidence type="ECO:0000256" key="2">
    <source>
        <dbReference type="ARBA" id="ARBA00022679"/>
    </source>
</evidence>
<protein>
    <submittedName>
        <fullName evidence="8">Acetyl-CoA acetyltransferase</fullName>
    </submittedName>
</protein>
<dbReference type="PROSITE" id="PS00099">
    <property type="entry name" value="THIOLASE_3"/>
    <property type="match status" value="1"/>
</dbReference>
<dbReference type="GO" id="GO:0003988">
    <property type="term" value="F:acetyl-CoA C-acyltransferase activity"/>
    <property type="evidence" value="ECO:0007669"/>
    <property type="project" value="UniProtKB-ARBA"/>
</dbReference>
<dbReference type="InterPro" id="IPR016039">
    <property type="entry name" value="Thiolase-like"/>
</dbReference>
<sequence>MACLFCLRRKKYEGENMKEAVIVSAVRTPLGSFNGSLGSIGATKLGAVVIEEAVKRAGIDKKEVNEVMMGLVLPCGYGQNPAKQAAVLAGMPWETECITINKVCGSALKTVMLAAQAIQTGDAEVVVAGGMESMSMAPYYLDKARFGYRMGEGKLKDHMINDGLWDIVNDFHMGMSNELCSEKYNISREDQDHYADESYRRALNSISSGRFKDEIVPVEVKTRKGVKIFDTDECPQETSYEILSKMKPAFKKDGLGTAGNASIISDGAAAVVVMSRDKAEKLGCKIMATIGAQASYGIDMKYVLVAPIWAIPKCLAKEGISKEDVDLYEINEAFSGSTVAVLRELKLDPAKVNVNGGGVALGHPIGGSGCRVLVTLLHEMIKQDKKTGLASLCLGGGEAVALVVKR</sequence>
<dbReference type="FunFam" id="3.40.47.10:FF:000010">
    <property type="entry name" value="Acetyl-CoA acetyltransferase (Thiolase)"/>
    <property type="match status" value="1"/>
</dbReference>
<feature type="domain" description="Thiolase N-terminal" evidence="6">
    <location>
        <begin position="21"/>
        <end position="277"/>
    </location>
</feature>
<dbReference type="NCBIfam" id="TIGR01930">
    <property type="entry name" value="AcCoA-C-Actrans"/>
    <property type="match status" value="1"/>
</dbReference>
<dbReference type="PIRSF" id="PIRSF000429">
    <property type="entry name" value="Ac-CoA_Ac_transf"/>
    <property type="match status" value="1"/>
</dbReference>
<dbReference type="InterPro" id="IPR020610">
    <property type="entry name" value="Thiolase_AS"/>
</dbReference>
<comment type="similarity">
    <text evidence="1 5">Belongs to the thiolase-like superfamily. Thiolase family.</text>
</comment>
<dbReference type="CDD" id="cd00751">
    <property type="entry name" value="thiolase"/>
    <property type="match status" value="1"/>
</dbReference>
<proteinExistence type="inferred from homology"/>
<dbReference type="PROSITE" id="PS00737">
    <property type="entry name" value="THIOLASE_2"/>
    <property type="match status" value="1"/>
</dbReference>
<keyword evidence="3 5" id="KW-0012">Acyltransferase</keyword>
<dbReference type="InterPro" id="IPR020615">
    <property type="entry name" value="Thiolase_acyl_enz_int_AS"/>
</dbReference>
<feature type="domain" description="Thiolase C-terminal" evidence="7">
    <location>
        <begin position="285"/>
        <end position="405"/>
    </location>
</feature>
<evidence type="ECO:0000259" key="7">
    <source>
        <dbReference type="Pfam" id="PF02803"/>
    </source>
</evidence>
<dbReference type="Pfam" id="PF00108">
    <property type="entry name" value="Thiolase_N"/>
    <property type="match status" value="1"/>
</dbReference>
<evidence type="ECO:0000256" key="4">
    <source>
        <dbReference type="PIRSR" id="PIRSR000429-1"/>
    </source>
</evidence>
<organism evidence="8">
    <name type="scientific">uncultured Desulfobacterium sp</name>
    <dbReference type="NCBI Taxonomy" id="201089"/>
    <lineage>
        <taxon>Bacteria</taxon>
        <taxon>Pseudomonadati</taxon>
        <taxon>Thermodesulfobacteriota</taxon>
        <taxon>Desulfobacteria</taxon>
        <taxon>Desulfobacterales</taxon>
        <taxon>Desulfobacteriaceae</taxon>
        <taxon>Desulfobacterium</taxon>
        <taxon>environmental samples</taxon>
    </lineage>
</organism>
<dbReference type="PANTHER" id="PTHR18919:SF107">
    <property type="entry name" value="ACETYL-COA ACETYLTRANSFERASE, CYTOSOLIC"/>
    <property type="match status" value="1"/>
</dbReference>
<dbReference type="Gene3D" id="3.40.47.10">
    <property type="match status" value="2"/>
</dbReference>
<dbReference type="AlphaFoldDB" id="E1YJ33"/>
<reference evidence="8" key="1">
    <citation type="journal article" date="2011" name="Environ. Microbiol.">
        <title>Genomic insights into the metabolic potential of the polycyclic aromatic hydrocarbon degrading sulfate-reducing Deltaproteobacterium N47.</title>
        <authorList>
            <person name="Bergmann F."/>
            <person name="Selesi D."/>
            <person name="Weinmaier T."/>
            <person name="Tischler P."/>
            <person name="Rattei T."/>
            <person name="Meckenstock R.U."/>
        </authorList>
    </citation>
    <scope>NUCLEOTIDE SEQUENCE</scope>
</reference>
<dbReference type="PANTHER" id="PTHR18919">
    <property type="entry name" value="ACETYL-COA C-ACYLTRANSFERASE"/>
    <property type="match status" value="1"/>
</dbReference>